<proteinExistence type="predicted"/>
<evidence type="ECO:0000313" key="2">
    <source>
        <dbReference type="WBParaSite" id="PS1159_v2.g2709.t1"/>
    </source>
</evidence>
<protein>
    <submittedName>
        <fullName evidence="2">BZIP domain-containing protein</fullName>
    </submittedName>
</protein>
<dbReference type="WBParaSite" id="PS1159_v2.g2709.t1">
    <property type="protein sequence ID" value="PS1159_v2.g2709.t1"/>
    <property type="gene ID" value="PS1159_v2.g2709"/>
</dbReference>
<evidence type="ECO:0000313" key="1">
    <source>
        <dbReference type="Proteomes" id="UP000887580"/>
    </source>
</evidence>
<dbReference type="Proteomes" id="UP000887580">
    <property type="component" value="Unplaced"/>
</dbReference>
<name>A0AC35G8Z3_9BILA</name>
<organism evidence="1 2">
    <name type="scientific">Panagrolaimus sp. PS1159</name>
    <dbReference type="NCBI Taxonomy" id="55785"/>
    <lineage>
        <taxon>Eukaryota</taxon>
        <taxon>Metazoa</taxon>
        <taxon>Ecdysozoa</taxon>
        <taxon>Nematoda</taxon>
        <taxon>Chromadorea</taxon>
        <taxon>Rhabditida</taxon>
        <taxon>Tylenchina</taxon>
        <taxon>Panagrolaimomorpha</taxon>
        <taxon>Panagrolaimoidea</taxon>
        <taxon>Panagrolaimidae</taxon>
        <taxon>Panagrolaimus</taxon>
    </lineage>
</organism>
<accession>A0AC35G8Z3</accession>
<reference evidence="2" key="1">
    <citation type="submission" date="2022-11" db="UniProtKB">
        <authorList>
            <consortium name="WormBaseParasite"/>
        </authorList>
    </citation>
    <scope>IDENTIFICATION</scope>
</reference>
<sequence>TMAASTDLNSITSLLAEKEEKPSSGPRKRQNLSHLSPEERQRRRMMMNRVAAQTARDRKKNRHEKLEEAVRDLIAETRYLRGKCSDLEKKLHEANEIIARNTRLPSPVTNSIGSEGTGIINAPIAAVTDGSAFNQCNETSKAYDNSSQILDCNNPQISQTQQELFQELVEAAGDFDLDQLCNDLLDEGFPDFNDFATETTSQDPACFEKNQIQENTQLNQTYEYPESQYTYSPTESYVAYDPADPTIEYTLVSSDDPILGEFNECQEYIYDYNDGYQYENEYCAL</sequence>